<feature type="binding site" evidence="11 12">
    <location>
        <position position="227"/>
    </location>
    <ligand>
        <name>[2Fe-2S] cluster</name>
        <dbReference type="ChEBI" id="CHEBI:190135"/>
    </ligand>
</feature>
<dbReference type="GO" id="GO:0016491">
    <property type="term" value="F:oxidoreductase activity"/>
    <property type="evidence" value="ECO:0007669"/>
    <property type="project" value="InterPro"/>
</dbReference>
<protein>
    <recommendedName>
        <fullName evidence="11">Probable dihydroorotate dehydrogenase B (NAD(+)), electron transfer subunit</fullName>
    </recommendedName>
    <alternativeName>
        <fullName evidence="11">Dihydroorotate oxidase B, electron transfer subunit</fullName>
    </alternativeName>
</protein>
<keyword evidence="6 11" id="KW-0274">FAD</keyword>
<keyword evidence="9 11" id="KW-0408">Iron</keyword>
<comment type="subunit">
    <text evidence="11">Heterotetramer of 2 PyrK and 2 PyrD type B subunits.</text>
</comment>
<feature type="binding site" evidence="11 12">
    <location>
        <position position="209"/>
    </location>
    <ligand>
        <name>[2Fe-2S] cluster</name>
        <dbReference type="ChEBI" id="CHEBI:190135"/>
    </ligand>
</feature>
<feature type="binding site" evidence="11 12">
    <location>
        <position position="214"/>
    </location>
    <ligand>
        <name>[2Fe-2S] cluster</name>
        <dbReference type="ChEBI" id="CHEBI:190135"/>
    </ligand>
</feature>
<dbReference type="NCBIfam" id="NF000796">
    <property type="entry name" value="PRK00054.1-1"/>
    <property type="match status" value="1"/>
</dbReference>
<keyword evidence="8 11" id="KW-0249">Electron transport</keyword>
<evidence type="ECO:0000313" key="14">
    <source>
        <dbReference type="EMBL" id="HIQ32032.1"/>
    </source>
</evidence>
<keyword evidence="3 11" id="KW-0285">Flavoprotein</keyword>
<evidence type="ECO:0000256" key="4">
    <source>
        <dbReference type="ARBA" id="ARBA00022714"/>
    </source>
</evidence>
<dbReference type="AlphaFoldDB" id="A0A833ECX5"/>
<dbReference type="PIRSF" id="PIRSF006816">
    <property type="entry name" value="Cyc3_hyd_g"/>
    <property type="match status" value="1"/>
</dbReference>
<organism evidence="14 15">
    <name type="scientific">Methanothermococcus okinawensis</name>
    <dbReference type="NCBI Taxonomy" id="155863"/>
    <lineage>
        <taxon>Archaea</taxon>
        <taxon>Methanobacteriati</taxon>
        <taxon>Methanobacteriota</taxon>
        <taxon>Methanomada group</taxon>
        <taxon>Methanococci</taxon>
        <taxon>Methanococcales</taxon>
        <taxon>Methanococcaceae</taxon>
        <taxon>Methanothermococcus</taxon>
    </lineage>
</organism>
<comment type="cofactor">
    <cofactor evidence="11">
        <name>[2Fe-2S] cluster</name>
        <dbReference type="ChEBI" id="CHEBI:190135"/>
    </cofactor>
    <text evidence="11">Binds 1 [2Fe-2S] cluster per subunit.</text>
</comment>
<accession>A0A833ECX5</accession>
<comment type="caution">
    <text evidence="14">The sequence shown here is derived from an EMBL/GenBank/DDBJ whole genome shotgun (WGS) entry which is preliminary data.</text>
</comment>
<evidence type="ECO:0000256" key="2">
    <source>
        <dbReference type="ARBA" id="ARBA00022448"/>
    </source>
</evidence>
<evidence type="ECO:0000256" key="5">
    <source>
        <dbReference type="ARBA" id="ARBA00022723"/>
    </source>
</evidence>
<dbReference type="InterPro" id="IPR039261">
    <property type="entry name" value="FNR_nucleotide-bd"/>
</dbReference>
<evidence type="ECO:0000256" key="3">
    <source>
        <dbReference type="ARBA" id="ARBA00022630"/>
    </source>
</evidence>
<dbReference type="InterPro" id="IPR023455">
    <property type="entry name" value="Dihydroorotate_DHASE_ETsu"/>
</dbReference>
<dbReference type="InterPro" id="IPR017927">
    <property type="entry name" value="FAD-bd_FR_type"/>
</dbReference>
<dbReference type="UniPathway" id="UPA00070">
    <property type="reaction ID" value="UER00945"/>
</dbReference>
<dbReference type="Pfam" id="PF10418">
    <property type="entry name" value="DHODB_Fe-S_bind"/>
    <property type="match status" value="1"/>
</dbReference>
<gene>
    <name evidence="11" type="primary">pyrK</name>
    <name evidence="14" type="ORF">EYH55_00910</name>
</gene>
<dbReference type="GO" id="GO:0009055">
    <property type="term" value="F:electron transfer activity"/>
    <property type="evidence" value="ECO:0007669"/>
    <property type="project" value="UniProtKB-UniRule"/>
</dbReference>
<dbReference type="GO" id="GO:0046872">
    <property type="term" value="F:metal ion binding"/>
    <property type="evidence" value="ECO:0007669"/>
    <property type="project" value="UniProtKB-KW"/>
</dbReference>
<dbReference type="PROSITE" id="PS51384">
    <property type="entry name" value="FAD_FR"/>
    <property type="match status" value="1"/>
</dbReference>
<evidence type="ECO:0000256" key="1">
    <source>
        <dbReference type="ARBA" id="ARBA00006422"/>
    </source>
</evidence>
<dbReference type="GO" id="GO:0050660">
    <property type="term" value="F:flavin adenine dinucleotide binding"/>
    <property type="evidence" value="ECO:0007669"/>
    <property type="project" value="InterPro"/>
</dbReference>
<dbReference type="InterPro" id="IPR012165">
    <property type="entry name" value="Cyt_c3_hydrogenase_gsu"/>
</dbReference>
<reference evidence="14" key="1">
    <citation type="journal article" date="2020" name="ISME J.">
        <title>Gammaproteobacteria mediating utilization of methyl-, sulfur- and petroleum organic compounds in deep ocean hydrothermal plumes.</title>
        <authorList>
            <person name="Zhou Z."/>
            <person name="Liu Y."/>
            <person name="Pan J."/>
            <person name="Cron B.R."/>
            <person name="Toner B.M."/>
            <person name="Anantharaman K."/>
            <person name="Breier J.A."/>
            <person name="Dick G.J."/>
            <person name="Li M."/>
        </authorList>
    </citation>
    <scope>NUCLEOTIDE SEQUENCE</scope>
    <source>
        <strain evidence="14">SZUA-1534</strain>
    </source>
</reference>
<keyword evidence="4 11" id="KW-0001">2Fe-2S</keyword>
<evidence type="ECO:0000256" key="8">
    <source>
        <dbReference type="ARBA" id="ARBA00022982"/>
    </source>
</evidence>
<dbReference type="Proteomes" id="UP000623215">
    <property type="component" value="Unassembled WGS sequence"/>
</dbReference>
<dbReference type="PANTHER" id="PTHR43513">
    <property type="entry name" value="DIHYDROOROTATE DEHYDROGENASE B (NAD(+)), ELECTRON TRANSFER SUBUNIT"/>
    <property type="match status" value="1"/>
</dbReference>
<dbReference type="CDD" id="cd06220">
    <property type="entry name" value="DHOD_e_trans_like2"/>
    <property type="match status" value="1"/>
</dbReference>
<dbReference type="InterPro" id="IPR037117">
    <property type="entry name" value="Dihydroorotate_DH_ele_sf"/>
</dbReference>
<evidence type="ECO:0000256" key="9">
    <source>
        <dbReference type="ARBA" id="ARBA00023004"/>
    </source>
</evidence>
<dbReference type="EMBL" id="DQVW01000013">
    <property type="protein sequence ID" value="HIQ32032.1"/>
    <property type="molecule type" value="Genomic_DNA"/>
</dbReference>
<comment type="similarity">
    <text evidence="1 11">Belongs to the PyrK family.</text>
</comment>
<dbReference type="InterPro" id="IPR050353">
    <property type="entry name" value="PyrK_electron_transfer"/>
</dbReference>
<keyword evidence="2 11" id="KW-0813">Transport</keyword>
<sequence>MERPQICEIEEIVVETPSVKTFILDRKFKFRPGQFAMVWLPGVDEKPFGYSSERSFTVARVGRFTQAMHNLKEGDLIGVRGPYGTSFEPLGDRILGVAGGIGAVPVVTAMEEFSRRGFEVTTILGARSKEELLFVERFRRCGELLICTDDGSLGFHGFTTDRLEGLLREDNNYHLIITCGPELMMKKVVDIGEKYGIPVQASLERYMKCGIGLCGHCALDPEGLCVCRDGPVFWGDKLKYISEFGRYRRDGSGSRMLI</sequence>
<keyword evidence="5 11" id="KW-0479">Metal-binding</keyword>
<comment type="cofactor">
    <cofactor evidence="11">
        <name>FAD</name>
        <dbReference type="ChEBI" id="CHEBI:57692"/>
    </cofactor>
    <text evidence="11">Binds 1 FAD per subunit.</text>
</comment>
<feature type="domain" description="FAD-binding FR-type" evidence="13">
    <location>
        <begin position="2"/>
        <end position="89"/>
    </location>
</feature>
<dbReference type="GO" id="GO:0044205">
    <property type="term" value="P:'de novo' UMP biosynthetic process"/>
    <property type="evidence" value="ECO:0007669"/>
    <property type="project" value="UniProtKB-UniRule"/>
</dbReference>
<dbReference type="InterPro" id="IPR017938">
    <property type="entry name" value="Riboflavin_synthase-like_b-brl"/>
</dbReference>
<dbReference type="Gene3D" id="2.40.30.10">
    <property type="entry name" value="Translation factors"/>
    <property type="match status" value="1"/>
</dbReference>
<dbReference type="SUPFAM" id="SSF63380">
    <property type="entry name" value="Riboflavin synthase domain-like"/>
    <property type="match status" value="1"/>
</dbReference>
<dbReference type="Gene3D" id="3.40.50.80">
    <property type="entry name" value="Nucleotide-binding domain of ferredoxin-NADP reductase (FNR) module"/>
    <property type="match status" value="1"/>
</dbReference>
<evidence type="ECO:0000256" key="12">
    <source>
        <dbReference type="PIRSR" id="PIRSR006816-2"/>
    </source>
</evidence>
<evidence type="ECO:0000259" key="13">
    <source>
        <dbReference type="PROSITE" id="PS51384"/>
    </source>
</evidence>
<evidence type="ECO:0000256" key="7">
    <source>
        <dbReference type="ARBA" id="ARBA00022975"/>
    </source>
</evidence>
<keyword evidence="7 11" id="KW-0665">Pyrimidine biosynthesis</keyword>
<evidence type="ECO:0000256" key="11">
    <source>
        <dbReference type="HAMAP-Rule" id="MF_01211"/>
    </source>
</evidence>
<name>A0A833ECX5_9EURY</name>
<evidence type="ECO:0000256" key="6">
    <source>
        <dbReference type="ARBA" id="ARBA00022827"/>
    </source>
</evidence>
<evidence type="ECO:0000313" key="15">
    <source>
        <dbReference type="Proteomes" id="UP000623215"/>
    </source>
</evidence>
<comment type="pathway">
    <text evidence="11">Pyrimidine metabolism; UMP biosynthesis via de novo pathway; orotate from (S)-dihydroorotate (NAD(+) route): step 1/1.</text>
</comment>
<dbReference type="InterPro" id="IPR019480">
    <property type="entry name" value="Dihydroorotate_DH_Fe-S-bd"/>
</dbReference>
<feature type="binding site" evidence="11 12">
    <location>
        <position position="217"/>
    </location>
    <ligand>
        <name>[2Fe-2S] cluster</name>
        <dbReference type="ChEBI" id="CHEBI:190135"/>
    </ligand>
</feature>
<dbReference type="GO" id="GO:0051537">
    <property type="term" value="F:2 iron, 2 sulfur cluster binding"/>
    <property type="evidence" value="ECO:0007669"/>
    <property type="project" value="UniProtKB-KW"/>
</dbReference>
<comment type="cofactor">
    <cofactor evidence="12">
        <name>[2Fe-2S] cluster</name>
        <dbReference type="ChEBI" id="CHEBI:190135"/>
    </cofactor>
    <text evidence="12">Binds 1 [2Fe-2S] cluster per subunit.</text>
</comment>
<dbReference type="SUPFAM" id="SSF52343">
    <property type="entry name" value="Ferredoxin reductase-like, C-terminal NADP-linked domain"/>
    <property type="match status" value="1"/>
</dbReference>
<comment type="function">
    <text evidence="11">Responsible for channeling the electrons from the oxidation of dihydroorotate from the FMN redox center in the PyrD type B subunit to the ultimate electron acceptor NAD(+).</text>
</comment>
<keyword evidence="10 11" id="KW-0411">Iron-sulfur</keyword>
<dbReference type="PANTHER" id="PTHR43513:SF3">
    <property type="entry name" value="DIHYDROOROTATE DEHYDROGENASE B (NAD(+)), ELECTRON TRANSFER SUBUNIT-RELATED"/>
    <property type="match status" value="1"/>
</dbReference>
<dbReference type="HAMAP" id="MF_01211">
    <property type="entry name" value="DHODB_Fe_S_bind"/>
    <property type="match status" value="1"/>
</dbReference>
<dbReference type="Gene3D" id="2.10.240.10">
    <property type="entry name" value="Dihydroorotate dehydrogenase, electron transfer subunit"/>
    <property type="match status" value="1"/>
</dbReference>
<proteinExistence type="inferred from homology"/>
<evidence type="ECO:0000256" key="10">
    <source>
        <dbReference type="ARBA" id="ARBA00023014"/>
    </source>
</evidence>